<dbReference type="AlphaFoldDB" id="A0A9W4XDP1"/>
<keyword evidence="3" id="KW-1185">Reference proteome</keyword>
<organism evidence="2 3">
    <name type="scientific">Candida verbasci</name>
    <dbReference type="NCBI Taxonomy" id="1227364"/>
    <lineage>
        <taxon>Eukaryota</taxon>
        <taxon>Fungi</taxon>
        <taxon>Dikarya</taxon>
        <taxon>Ascomycota</taxon>
        <taxon>Saccharomycotina</taxon>
        <taxon>Pichiomycetes</taxon>
        <taxon>Debaryomycetaceae</taxon>
        <taxon>Candida/Lodderomyces clade</taxon>
        <taxon>Candida</taxon>
    </lineage>
</organism>
<proteinExistence type="predicted"/>
<evidence type="ECO:0000256" key="1">
    <source>
        <dbReference type="SAM" id="MobiDB-lite"/>
    </source>
</evidence>
<name>A0A9W4XDP1_9ASCO</name>
<dbReference type="Proteomes" id="UP001152885">
    <property type="component" value="Unassembled WGS sequence"/>
</dbReference>
<feature type="region of interest" description="Disordered" evidence="1">
    <location>
        <begin position="1"/>
        <end position="41"/>
    </location>
</feature>
<dbReference type="EMBL" id="CANTUO010000003">
    <property type="protein sequence ID" value="CAI5758518.1"/>
    <property type="molecule type" value="Genomic_DNA"/>
</dbReference>
<evidence type="ECO:0000313" key="3">
    <source>
        <dbReference type="Proteomes" id="UP001152885"/>
    </source>
</evidence>
<evidence type="ECO:0000313" key="2">
    <source>
        <dbReference type="EMBL" id="CAI5758518.1"/>
    </source>
</evidence>
<accession>A0A9W4XDP1</accession>
<protein>
    <submittedName>
        <fullName evidence="2">Uncharacterized protein</fullName>
    </submittedName>
</protein>
<sequence>MTYTLFANHFHNERPMTPLEEDKNNAAATPKDATVTVESNDAKNPAISSLIKNEEKQSYHRSSDNLVVGL</sequence>
<gene>
    <name evidence="2" type="ORF">CANVERA_P3030</name>
</gene>
<feature type="compositionally biased region" description="Basic and acidic residues" evidence="1">
    <location>
        <begin position="10"/>
        <end position="24"/>
    </location>
</feature>
<dbReference type="OrthoDB" id="10531230at2759"/>
<reference evidence="2" key="1">
    <citation type="submission" date="2022-12" db="EMBL/GenBank/DDBJ databases">
        <authorList>
            <person name="Brejova B."/>
        </authorList>
    </citation>
    <scope>NUCLEOTIDE SEQUENCE</scope>
</reference>
<comment type="caution">
    <text evidence="2">The sequence shown here is derived from an EMBL/GenBank/DDBJ whole genome shotgun (WGS) entry which is preliminary data.</text>
</comment>